<keyword evidence="9" id="KW-0067">ATP-binding</keyword>
<dbReference type="GO" id="GO:0000155">
    <property type="term" value="F:phosphorelay sensor kinase activity"/>
    <property type="evidence" value="ECO:0007669"/>
    <property type="project" value="InterPro"/>
</dbReference>
<protein>
    <recommendedName>
        <fullName evidence="3">histidine kinase</fullName>
        <ecNumber evidence="3">2.7.13.3</ecNumber>
    </recommendedName>
</protein>
<keyword evidence="5" id="KW-0597">Phosphoprotein</keyword>
<dbReference type="InterPro" id="IPR050351">
    <property type="entry name" value="BphY/WalK/GraS-like"/>
</dbReference>
<keyword evidence="12" id="KW-1133">Transmembrane helix</keyword>
<evidence type="ECO:0000256" key="12">
    <source>
        <dbReference type="SAM" id="Phobius"/>
    </source>
</evidence>
<evidence type="ECO:0000256" key="11">
    <source>
        <dbReference type="ARBA" id="ARBA00023136"/>
    </source>
</evidence>
<dbReference type="PANTHER" id="PTHR45453:SF1">
    <property type="entry name" value="PHOSPHATE REGULON SENSOR PROTEIN PHOR"/>
    <property type="match status" value="1"/>
</dbReference>
<feature type="transmembrane region" description="Helical" evidence="12">
    <location>
        <begin position="21"/>
        <end position="40"/>
    </location>
</feature>
<keyword evidence="6" id="KW-0808">Transferase</keyword>
<comment type="subcellular location">
    <subcellularLocation>
        <location evidence="2">Cell membrane</location>
    </subcellularLocation>
</comment>
<dbReference type="PRINTS" id="PR00344">
    <property type="entry name" value="BCTRLSENSOR"/>
</dbReference>
<comment type="catalytic activity">
    <reaction evidence="1">
        <text>ATP + protein L-histidine = ADP + protein N-phospho-L-histidine.</text>
        <dbReference type="EC" id="2.7.13.3"/>
    </reaction>
</comment>
<evidence type="ECO:0000256" key="9">
    <source>
        <dbReference type="ARBA" id="ARBA00022840"/>
    </source>
</evidence>
<organism evidence="14 15">
    <name type="scientific">Hansschlegelia plantiphila</name>
    <dbReference type="NCBI Taxonomy" id="374655"/>
    <lineage>
        <taxon>Bacteria</taxon>
        <taxon>Pseudomonadati</taxon>
        <taxon>Pseudomonadota</taxon>
        <taxon>Alphaproteobacteria</taxon>
        <taxon>Hyphomicrobiales</taxon>
        <taxon>Methylopilaceae</taxon>
        <taxon>Hansschlegelia</taxon>
    </lineage>
</organism>
<dbReference type="FunFam" id="1.10.287.130:FF:000008">
    <property type="entry name" value="Two-component sensor histidine kinase"/>
    <property type="match status" value="1"/>
</dbReference>
<feature type="domain" description="Histidine kinase" evidence="13">
    <location>
        <begin position="203"/>
        <end position="422"/>
    </location>
</feature>
<evidence type="ECO:0000256" key="1">
    <source>
        <dbReference type="ARBA" id="ARBA00000085"/>
    </source>
</evidence>
<evidence type="ECO:0000256" key="6">
    <source>
        <dbReference type="ARBA" id="ARBA00022679"/>
    </source>
</evidence>
<evidence type="ECO:0000256" key="2">
    <source>
        <dbReference type="ARBA" id="ARBA00004236"/>
    </source>
</evidence>
<evidence type="ECO:0000256" key="5">
    <source>
        <dbReference type="ARBA" id="ARBA00022553"/>
    </source>
</evidence>
<dbReference type="RefSeq" id="WP_271168740.1">
    <property type="nucleotide sequence ID" value="NZ_BSFI01000008.1"/>
</dbReference>
<dbReference type="FunFam" id="3.30.565.10:FF:000006">
    <property type="entry name" value="Sensor histidine kinase WalK"/>
    <property type="match status" value="1"/>
</dbReference>
<dbReference type="Pfam" id="PF00512">
    <property type="entry name" value="HisKA"/>
    <property type="match status" value="1"/>
</dbReference>
<dbReference type="EMBL" id="BSFI01000008">
    <property type="protein sequence ID" value="GLK68505.1"/>
    <property type="molecule type" value="Genomic_DNA"/>
</dbReference>
<dbReference type="SUPFAM" id="SSF47384">
    <property type="entry name" value="Homodimeric domain of signal transducing histidine kinase"/>
    <property type="match status" value="1"/>
</dbReference>
<dbReference type="InterPro" id="IPR003594">
    <property type="entry name" value="HATPase_dom"/>
</dbReference>
<dbReference type="SMART" id="SM00387">
    <property type="entry name" value="HATPase_c"/>
    <property type="match status" value="1"/>
</dbReference>
<reference evidence="14" key="2">
    <citation type="submission" date="2023-01" db="EMBL/GenBank/DDBJ databases">
        <authorList>
            <person name="Sun Q."/>
            <person name="Evtushenko L."/>
        </authorList>
    </citation>
    <scope>NUCLEOTIDE SEQUENCE</scope>
    <source>
        <strain evidence="14">VKM B-2347</strain>
    </source>
</reference>
<evidence type="ECO:0000256" key="4">
    <source>
        <dbReference type="ARBA" id="ARBA00022475"/>
    </source>
</evidence>
<dbReference type="SUPFAM" id="SSF55874">
    <property type="entry name" value="ATPase domain of HSP90 chaperone/DNA topoisomerase II/histidine kinase"/>
    <property type="match status" value="1"/>
</dbReference>
<keyword evidence="15" id="KW-1185">Reference proteome</keyword>
<comment type="caution">
    <text evidence="14">The sequence shown here is derived from an EMBL/GenBank/DDBJ whole genome shotgun (WGS) entry which is preliminary data.</text>
</comment>
<evidence type="ECO:0000256" key="10">
    <source>
        <dbReference type="ARBA" id="ARBA00023012"/>
    </source>
</evidence>
<dbReference type="InterPro" id="IPR036097">
    <property type="entry name" value="HisK_dim/P_sf"/>
</dbReference>
<evidence type="ECO:0000313" key="14">
    <source>
        <dbReference type="EMBL" id="GLK68505.1"/>
    </source>
</evidence>
<dbReference type="Gene3D" id="3.30.450.20">
    <property type="entry name" value="PAS domain"/>
    <property type="match status" value="1"/>
</dbReference>
<keyword evidence="7" id="KW-0547">Nucleotide-binding</keyword>
<dbReference type="InterPro" id="IPR005467">
    <property type="entry name" value="His_kinase_dom"/>
</dbReference>
<dbReference type="GO" id="GO:0016036">
    <property type="term" value="P:cellular response to phosphate starvation"/>
    <property type="evidence" value="ECO:0007669"/>
    <property type="project" value="TreeGrafter"/>
</dbReference>
<evidence type="ECO:0000256" key="7">
    <source>
        <dbReference type="ARBA" id="ARBA00022741"/>
    </source>
</evidence>
<dbReference type="InterPro" id="IPR036890">
    <property type="entry name" value="HATPase_C_sf"/>
</dbReference>
<keyword evidence="4" id="KW-1003">Cell membrane</keyword>
<dbReference type="CDD" id="cd00075">
    <property type="entry name" value="HATPase"/>
    <property type="match status" value="1"/>
</dbReference>
<evidence type="ECO:0000256" key="8">
    <source>
        <dbReference type="ARBA" id="ARBA00022777"/>
    </source>
</evidence>
<dbReference type="Gene3D" id="3.30.565.10">
    <property type="entry name" value="Histidine kinase-like ATPase, C-terminal domain"/>
    <property type="match status" value="1"/>
</dbReference>
<dbReference type="PANTHER" id="PTHR45453">
    <property type="entry name" value="PHOSPHATE REGULON SENSOR PROTEIN PHOR"/>
    <property type="match status" value="1"/>
</dbReference>
<dbReference type="GO" id="GO:0005524">
    <property type="term" value="F:ATP binding"/>
    <property type="evidence" value="ECO:0007669"/>
    <property type="project" value="UniProtKB-KW"/>
</dbReference>
<dbReference type="CDD" id="cd00082">
    <property type="entry name" value="HisKA"/>
    <property type="match status" value="1"/>
</dbReference>
<dbReference type="Gene3D" id="1.10.287.130">
    <property type="match status" value="1"/>
</dbReference>
<keyword evidence="8 14" id="KW-0418">Kinase</keyword>
<proteinExistence type="predicted"/>
<dbReference type="EC" id="2.7.13.3" evidence="3"/>
<keyword evidence="12" id="KW-0812">Transmembrane</keyword>
<dbReference type="PROSITE" id="PS50109">
    <property type="entry name" value="HIS_KIN"/>
    <property type="match status" value="1"/>
</dbReference>
<feature type="transmembrane region" description="Helical" evidence="12">
    <location>
        <begin position="46"/>
        <end position="63"/>
    </location>
</feature>
<dbReference type="SMART" id="SM00388">
    <property type="entry name" value="HisKA"/>
    <property type="match status" value="1"/>
</dbReference>
<name>A0A9W6J0E9_9HYPH</name>
<dbReference type="GO" id="GO:0004721">
    <property type="term" value="F:phosphoprotein phosphatase activity"/>
    <property type="evidence" value="ECO:0007669"/>
    <property type="project" value="TreeGrafter"/>
</dbReference>
<evidence type="ECO:0000313" key="15">
    <source>
        <dbReference type="Proteomes" id="UP001143372"/>
    </source>
</evidence>
<evidence type="ECO:0000256" key="3">
    <source>
        <dbReference type="ARBA" id="ARBA00012438"/>
    </source>
</evidence>
<dbReference type="AlphaFoldDB" id="A0A9W6J0E9"/>
<reference evidence="14" key="1">
    <citation type="journal article" date="2014" name="Int. J. Syst. Evol. Microbiol.">
        <title>Complete genome sequence of Corynebacterium casei LMG S-19264T (=DSM 44701T), isolated from a smear-ripened cheese.</title>
        <authorList>
            <consortium name="US DOE Joint Genome Institute (JGI-PGF)"/>
            <person name="Walter F."/>
            <person name="Albersmeier A."/>
            <person name="Kalinowski J."/>
            <person name="Ruckert C."/>
        </authorList>
    </citation>
    <scope>NUCLEOTIDE SEQUENCE</scope>
    <source>
        <strain evidence="14">VKM B-2347</strain>
    </source>
</reference>
<gene>
    <name evidence="14" type="primary">phoR</name>
    <name evidence="14" type="ORF">GCM10008179_21430</name>
</gene>
<dbReference type="InterPro" id="IPR004358">
    <property type="entry name" value="Sig_transdc_His_kin-like_C"/>
</dbReference>
<sequence>MSDSVDREERAAVAERRLERVAAARWPLAAIALVLVSFAFEGRIGPWEASLAALFVALAAFFAPGRRRLASFAGAATARDVVGPQTLAILSGLPDPVMILDRRGVVLAFNGHAHAVLGDIRAGDPVSFAVRAPELLDAVRAAPLGAGPQTVLYTERVPVERWREAHVASARVGPDGPLAIIVALRDLTEQRRSERMRADFVANASHELRTPLASLLGFIETLQGPAKNDVDARERFLAIMRTQANRMSRLIDDLLSLSRIELKAHVRPSALVDLSSLARGVVDALQPLAAERGVEMEVIGDEPILVRGDRDELIRVAENLIENAIKYGQSGKKVEVTVRGAPGREGALLVVRDHGPGIASEHVPRLTERFYRVDTSDSRDKGGTGLGLALVKHILQRHGGRLLIESAAGEGATFTVALEREEAGSEADEVVLKQAG</sequence>
<evidence type="ECO:0000259" key="13">
    <source>
        <dbReference type="PROSITE" id="PS50109"/>
    </source>
</evidence>
<dbReference type="Pfam" id="PF02518">
    <property type="entry name" value="HATPase_c"/>
    <property type="match status" value="1"/>
</dbReference>
<dbReference type="InterPro" id="IPR003661">
    <property type="entry name" value="HisK_dim/P_dom"/>
</dbReference>
<accession>A0A9W6J0E9</accession>
<dbReference type="GO" id="GO:0005886">
    <property type="term" value="C:plasma membrane"/>
    <property type="evidence" value="ECO:0007669"/>
    <property type="project" value="UniProtKB-SubCell"/>
</dbReference>
<keyword evidence="10" id="KW-0902">Two-component regulatory system</keyword>
<dbReference type="Proteomes" id="UP001143372">
    <property type="component" value="Unassembled WGS sequence"/>
</dbReference>
<keyword evidence="11 12" id="KW-0472">Membrane</keyword>